<keyword evidence="1" id="KW-0238">DNA-binding</keyword>
<proteinExistence type="predicted"/>
<reference evidence="3 4" key="1">
    <citation type="submission" date="2016-04" db="EMBL/GenBank/DDBJ databases">
        <title>ATOL: Assembling a taxonomically balanced genome-scale reconstruction of the evolutionary history of the Enterobacteriaceae.</title>
        <authorList>
            <person name="Plunkett G.III."/>
            <person name="Neeno-Eckwall E.C."/>
            <person name="Glasner J.D."/>
            <person name="Perna N.T."/>
        </authorList>
    </citation>
    <scope>NUCLEOTIDE SEQUENCE [LARGE SCALE GENOMIC DNA]</scope>
    <source>
        <strain evidence="3 4">ATCC 51602</strain>
    </source>
</reference>
<name>A0ABX2WD99_9ENTR</name>
<dbReference type="PANTHER" id="PTHR46558">
    <property type="entry name" value="TRACRIPTIONAL REGULATORY PROTEIN-RELATED-RELATED"/>
    <property type="match status" value="1"/>
</dbReference>
<dbReference type="SUPFAM" id="SSF47413">
    <property type="entry name" value="lambda repressor-like DNA-binding domains"/>
    <property type="match status" value="1"/>
</dbReference>
<evidence type="ECO:0000313" key="3">
    <source>
        <dbReference type="EMBL" id="OAT33025.1"/>
    </source>
</evidence>
<dbReference type="Proteomes" id="UP000078407">
    <property type="component" value="Unassembled WGS sequence"/>
</dbReference>
<protein>
    <recommendedName>
        <fullName evidence="2">HTH cro/C1-type domain-containing protein</fullName>
    </recommendedName>
</protein>
<evidence type="ECO:0000259" key="2">
    <source>
        <dbReference type="PROSITE" id="PS50943"/>
    </source>
</evidence>
<dbReference type="InterPro" id="IPR001387">
    <property type="entry name" value="Cro/C1-type_HTH"/>
</dbReference>
<feature type="domain" description="HTH cro/C1-type" evidence="2">
    <location>
        <begin position="27"/>
        <end position="81"/>
    </location>
</feature>
<gene>
    <name evidence="3" type="ORF">M976_00302</name>
</gene>
<dbReference type="CDD" id="cd00093">
    <property type="entry name" value="HTH_XRE"/>
    <property type="match status" value="1"/>
</dbReference>
<dbReference type="PANTHER" id="PTHR46558:SF3">
    <property type="entry name" value="TRANSCRIPTIONAL REGULATOR"/>
    <property type="match status" value="1"/>
</dbReference>
<evidence type="ECO:0000313" key="4">
    <source>
        <dbReference type="Proteomes" id="UP000078407"/>
    </source>
</evidence>
<dbReference type="EMBL" id="LXEQ01000003">
    <property type="protein sequence ID" value="OAT33025.1"/>
    <property type="molecule type" value="Genomic_DNA"/>
</dbReference>
<organism evidence="3 4">
    <name type="scientific">Buttiauxella ferragutiae ATCC 51602</name>
    <dbReference type="NCBI Taxonomy" id="1354252"/>
    <lineage>
        <taxon>Bacteria</taxon>
        <taxon>Pseudomonadati</taxon>
        <taxon>Pseudomonadota</taxon>
        <taxon>Gammaproteobacteria</taxon>
        <taxon>Enterobacterales</taxon>
        <taxon>Enterobacteriaceae</taxon>
        <taxon>Buttiauxella</taxon>
    </lineage>
</organism>
<accession>A0ABX2WD99</accession>
<dbReference type="SMART" id="SM00530">
    <property type="entry name" value="HTH_XRE"/>
    <property type="match status" value="1"/>
</dbReference>
<keyword evidence="4" id="KW-1185">Reference proteome</keyword>
<evidence type="ECO:0000256" key="1">
    <source>
        <dbReference type="ARBA" id="ARBA00023125"/>
    </source>
</evidence>
<dbReference type="InterPro" id="IPR010982">
    <property type="entry name" value="Lambda_DNA-bd_dom_sf"/>
</dbReference>
<dbReference type="PROSITE" id="PS50943">
    <property type="entry name" value="HTH_CROC1"/>
    <property type="match status" value="1"/>
</dbReference>
<dbReference type="Gene3D" id="1.10.260.40">
    <property type="entry name" value="lambda repressor-like DNA-binding domains"/>
    <property type="match status" value="1"/>
</dbReference>
<dbReference type="Pfam" id="PF01381">
    <property type="entry name" value="HTH_3"/>
    <property type="match status" value="1"/>
</dbReference>
<comment type="caution">
    <text evidence="3">The sequence shown here is derived from an EMBL/GenBank/DDBJ whole genome shotgun (WGS) entry which is preliminary data.</text>
</comment>
<sequence>MCIYAFLCFNVSHQPHEKSDAMLQNNIKQLRTQLSITQRELAFMVGTSQQQIQRIETGKVAAKLGLAQAICNALDKPLNVVFPESDRLIDDFRKKRRKTDEDLEVIATSGIEMDSGLWTVKLWLQGLQDYLLLPISAADKRRFYYYFQETASPNVERFFVFDSDQYRYALNMREVVFHQFLSDGLPPIVAEEDDDYEDDYFNVHITLVNGGPVIPLSVEPDAPQNEETDNIGQLNAFFEKLDCEPETTDRYMLTDEDGEDAFIRIGSIAMVRVVLDALEPVEEDEE</sequence>